<evidence type="ECO:0000256" key="1">
    <source>
        <dbReference type="SAM" id="Phobius"/>
    </source>
</evidence>
<accession>A0A1I6NQS6</accession>
<feature type="transmembrane region" description="Helical" evidence="1">
    <location>
        <begin position="180"/>
        <end position="198"/>
    </location>
</feature>
<evidence type="ECO:0000313" key="2">
    <source>
        <dbReference type="EMBL" id="SFS30201.1"/>
    </source>
</evidence>
<proteinExistence type="predicted"/>
<keyword evidence="1" id="KW-1133">Transmembrane helix</keyword>
<evidence type="ECO:0000313" key="3">
    <source>
        <dbReference type="Proteomes" id="UP000198660"/>
    </source>
</evidence>
<sequence length="229" mass="26433">MKGLMRLWKEKGVLWSPWVVRSAALSNLIAAMMSLILLSLGGSGSLGERMYSIEVNEWVYRWSWGIGIVSVVGMTSVFFILLCMMDAQYRGILQMAFMIWIVGACGWVLTDLIQIRLMPVLSELFMKTPTADLVEHIIKWEHLLFRLTGIFGLSCYAISGLIYTAVMFRTKGMPMVMSRYFFMIWCFVLFISIAAQWLVTWLPWLVVCTLLMLVPWFWKLGRLLPNQFT</sequence>
<dbReference type="Proteomes" id="UP000198660">
    <property type="component" value="Unassembled WGS sequence"/>
</dbReference>
<protein>
    <submittedName>
        <fullName evidence="2">Uncharacterized protein</fullName>
    </submittedName>
</protein>
<dbReference type="EMBL" id="FPAA01000001">
    <property type="protein sequence ID" value="SFS30201.1"/>
    <property type="molecule type" value="Genomic_DNA"/>
</dbReference>
<keyword evidence="1" id="KW-0472">Membrane</keyword>
<reference evidence="3" key="1">
    <citation type="submission" date="2016-10" db="EMBL/GenBank/DDBJ databases">
        <authorList>
            <person name="Varghese N."/>
            <person name="Submissions S."/>
        </authorList>
    </citation>
    <scope>NUCLEOTIDE SEQUENCE [LARGE SCALE GENOMIC DNA]</scope>
    <source>
        <strain evidence="3">DSM 45789</strain>
    </source>
</reference>
<name>A0A1I6NQS6_9BACL</name>
<feature type="transmembrane region" description="Helical" evidence="1">
    <location>
        <begin position="97"/>
        <end position="117"/>
    </location>
</feature>
<keyword evidence="1" id="KW-0812">Transmembrane</keyword>
<dbReference type="AlphaFoldDB" id="A0A1I6NQS6"/>
<gene>
    <name evidence="2" type="ORF">SAMN05444972_10122</name>
</gene>
<feature type="transmembrane region" description="Helical" evidence="1">
    <location>
        <begin position="20"/>
        <end position="42"/>
    </location>
</feature>
<feature type="transmembrane region" description="Helical" evidence="1">
    <location>
        <begin position="204"/>
        <end position="221"/>
    </location>
</feature>
<organism evidence="2 3">
    <name type="scientific">Marininema halotolerans</name>
    <dbReference type="NCBI Taxonomy" id="1155944"/>
    <lineage>
        <taxon>Bacteria</taxon>
        <taxon>Bacillati</taxon>
        <taxon>Bacillota</taxon>
        <taxon>Bacilli</taxon>
        <taxon>Bacillales</taxon>
        <taxon>Thermoactinomycetaceae</taxon>
        <taxon>Marininema</taxon>
    </lineage>
</organism>
<keyword evidence="3" id="KW-1185">Reference proteome</keyword>
<feature type="transmembrane region" description="Helical" evidence="1">
    <location>
        <begin position="62"/>
        <end position="85"/>
    </location>
</feature>
<feature type="transmembrane region" description="Helical" evidence="1">
    <location>
        <begin position="143"/>
        <end position="168"/>
    </location>
</feature>